<dbReference type="InterPro" id="IPR016275">
    <property type="entry name" value="Glucose-6-phosphatase"/>
</dbReference>
<keyword evidence="9 14" id="KW-1133">Transmembrane helix</keyword>
<evidence type="ECO:0000256" key="8">
    <source>
        <dbReference type="ARBA" id="ARBA00022824"/>
    </source>
</evidence>
<protein>
    <recommendedName>
        <fullName evidence="11">Glucose-6-phosphatase 3</fullName>
        <ecNumber evidence="4">3.1.3.9</ecNumber>
    </recommendedName>
</protein>
<accession>A0A671MFT8</accession>
<evidence type="ECO:0000259" key="15">
    <source>
        <dbReference type="SMART" id="SM00014"/>
    </source>
</evidence>
<feature type="transmembrane region" description="Helical" evidence="14">
    <location>
        <begin position="182"/>
        <end position="212"/>
    </location>
</feature>
<dbReference type="GO" id="GO:0006094">
    <property type="term" value="P:gluconeogenesis"/>
    <property type="evidence" value="ECO:0007669"/>
    <property type="project" value="UniProtKB-UniPathway"/>
</dbReference>
<comment type="similarity">
    <text evidence="3">Belongs to the glucose-6-phosphatase family.</text>
</comment>
<dbReference type="InterPro" id="IPR036938">
    <property type="entry name" value="PAP2/HPO_sf"/>
</dbReference>
<dbReference type="EC" id="3.1.3.9" evidence="4"/>
<evidence type="ECO:0000256" key="10">
    <source>
        <dbReference type="ARBA" id="ARBA00023136"/>
    </source>
</evidence>
<keyword evidence="10 14" id="KW-0472">Membrane</keyword>
<keyword evidence="17" id="KW-1185">Reference proteome</keyword>
<evidence type="ECO:0000256" key="9">
    <source>
        <dbReference type="ARBA" id="ARBA00022989"/>
    </source>
</evidence>
<evidence type="ECO:0000256" key="3">
    <source>
        <dbReference type="ARBA" id="ARBA00009266"/>
    </source>
</evidence>
<comment type="pathway">
    <text evidence="2">Carbohydrate biosynthesis; gluconeogenesis.</text>
</comment>
<evidence type="ECO:0000256" key="14">
    <source>
        <dbReference type="SAM" id="Phobius"/>
    </source>
</evidence>
<evidence type="ECO:0000256" key="4">
    <source>
        <dbReference type="ARBA" id="ARBA00012634"/>
    </source>
</evidence>
<dbReference type="SUPFAM" id="SSF48317">
    <property type="entry name" value="Acid phosphatase/Vanadium-dependent haloperoxidase"/>
    <property type="match status" value="1"/>
</dbReference>
<feature type="active site" description="Nucleophile" evidence="12">
    <location>
        <position position="167"/>
    </location>
</feature>
<dbReference type="FunFam" id="1.20.144.10:FF:000018">
    <property type="entry name" value="Glucose-6-phosphatase"/>
    <property type="match status" value="1"/>
</dbReference>
<dbReference type="AlphaFoldDB" id="A0A671MFT8"/>
<proteinExistence type="inferred from homology"/>
<reference evidence="16" key="1">
    <citation type="submission" date="2025-08" db="UniProtKB">
        <authorList>
            <consortium name="Ensembl"/>
        </authorList>
    </citation>
    <scope>IDENTIFICATION</scope>
</reference>
<reference evidence="16" key="2">
    <citation type="submission" date="2025-09" db="UniProtKB">
        <authorList>
            <consortium name="Ensembl"/>
        </authorList>
    </citation>
    <scope>IDENTIFICATION</scope>
</reference>
<evidence type="ECO:0000256" key="12">
    <source>
        <dbReference type="PIRSR" id="PIRSR000905-1"/>
    </source>
</evidence>
<dbReference type="InterPro" id="IPR000326">
    <property type="entry name" value="PAP2/HPO"/>
</dbReference>
<dbReference type="Gene3D" id="1.20.144.10">
    <property type="entry name" value="Phosphatidic acid phosphatase type 2/haloperoxidase"/>
    <property type="match status" value="1"/>
</dbReference>
<keyword evidence="5" id="KW-0312">Gluconeogenesis</keyword>
<feature type="binding site" evidence="13">
    <location>
        <position position="79"/>
    </location>
    <ligand>
        <name>substrate</name>
    </ligand>
</feature>
<evidence type="ECO:0000313" key="16">
    <source>
        <dbReference type="Ensembl" id="ENSSANP00000032133.1"/>
    </source>
</evidence>
<evidence type="ECO:0000256" key="11">
    <source>
        <dbReference type="ARBA" id="ARBA00039337"/>
    </source>
</evidence>
<feature type="domain" description="Phosphatidic acid phosphatase type 2/haloperoxidase" evidence="15">
    <location>
        <begin position="53"/>
        <end position="187"/>
    </location>
</feature>
<evidence type="ECO:0000256" key="13">
    <source>
        <dbReference type="PIRSR" id="PIRSR000905-2"/>
    </source>
</evidence>
<keyword evidence="7" id="KW-0378">Hydrolase</keyword>
<dbReference type="UniPathway" id="UPA00138"/>
<dbReference type="GO" id="GO:0004346">
    <property type="term" value="F:glucose-6-phosphatase activity"/>
    <property type="evidence" value="ECO:0007669"/>
    <property type="project" value="UniProtKB-EC"/>
</dbReference>
<evidence type="ECO:0000256" key="7">
    <source>
        <dbReference type="ARBA" id="ARBA00022801"/>
    </source>
</evidence>
<dbReference type="SMART" id="SM00014">
    <property type="entry name" value="acidPPc"/>
    <property type="match status" value="1"/>
</dbReference>
<dbReference type="GO" id="GO:0005789">
    <property type="term" value="C:endoplasmic reticulum membrane"/>
    <property type="evidence" value="ECO:0007669"/>
    <property type="project" value="UniProtKB-SubCell"/>
</dbReference>
<feature type="transmembrane region" description="Helical" evidence="14">
    <location>
        <begin position="224"/>
        <end position="243"/>
    </location>
</feature>
<feature type="active site" description="Proton donor" evidence="12">
    <location>
        <position position="114"/>
    </location>
</feature>
<feature type="binding site" evidence="13">
    <location>
        <position position="161"/>
    </location>
    <ligand>
        <name>substrate</name>
    </ligand>
</feature>
<organism evidence="16 17">
    <name type="scientific">Sinocyclocheilus anshuiensis</name>
    <dbReference type="NCBI Taxonomy" id="1608454"/>
    <lineage>
        <taxon>Eukaryota</taxon>
        <taxon>Metazoa</taxon>
        <taxon>Chordata</taxon>
        <taxon>Craniata</taxon>
        <taxon>Vertebrata</taxon>
        <taxon>Euteleostomi</taxon>
        <taxon>Actinopterygii</taxon>
        <taxon>Neopterygii</taxon>
        <taxon>Teleostei</taxon>
        <taxon>Ostariophysi</taxon>
        <taxon>Cypriniformes</taxon>
        <taxon>Cyprinidae</taxon>
        <taxon>Cyprininae</taxon>
        <taxon>Sinocyclocheilus</taxon>
    </lineage>
</organism>
<evidence type="ECO:0000313" key="17">
    <source>
        <dbReference type="Proteomes" id="UP000472260"/>
    </source>
</evidence>
<dbReference type="PIRSF" id="PIRSF000905">
    <property type="entry name" value="Glucose-6-phosphatase"/>
    <property type="match status" value="1"/>
</dbReference>
<comment type="subcellular location">
    <subcellularLocation>
        <location evidence="1">Endoplasmic reticulum membrane</location>
        <topology evidence="1">Multi-pass membrane protein</topology>
    </subcellularLocation>
</comment>
<evidence type="ECO:0000256" key="1">
    <source>
        <dbReference type="ARBA" id="ARBA00004477"/>
    </source>
</evidence>
<name>A0A671MFT8_9TELE</name>
<dbReference type="GO" id="GO:0051156">
    <property type="term" value="P:glucose 6-phosphate metabolic process"/>
    <property type="evidence" value="ECO:0007669"/>
    <property type="project" value="TreeGrafter"/>
</dbReference>
<dbReference type="PANTHER" id="PTHR12591:SF2">
    <property type="entry name" value="GLUCOSE-6-PHOSPHATASE 3"/>
    <property type="match status" value="1"/>
</dbReference>
<dbReference type="PANTHER" id="PTHR12591">
    <property type="entry name" value="GLUCOSE-6-PHOSPHATASE"/>
    <property type="match status" value="1"/>
</dbReference>
<dbReference type="Pfam" id="PF01569">
    <property type="entry name" value="PAP2"/>
    <property type="match status" value="1"/>
</dbReference>
<evidence type="ECO:0000256" key="5">
    <source>
        <dbReference type="ARBA" id="ARBA00022432"/>
    </source>
</evidence>
<keyword evidence="6 14" id="KW-0812">Transmembrane</keyword>
<feature type="transmembrane region" description="Helical" evidence="14">
    <location>
        <begin position="331"/>
        <end position="355"/>
    </location>
</feature>
<dbReference type="Ensembl" id="ENSSANT00000034204.1">
    <property type="protein sequence ID" value="ENSSANP00000032133.1"/>
    <property type="gene ID" value="ENSSANG00000016383.1"/>
</dbReference>
<feature type="transmembrane region" description="Helical" evidence="14">
    <location>
        <begin position="55"/>
        <end position="75"/>
    </location>
</feature>
<dbReference type="Proteomes" id="UP000472260">
    <property type="component" value="Unassembled WGS sequence"/>
</dbReference>
<keyword evidence="8" id="KW-0256">Endoplasmic reticulum</keyword>
<feature type="transmembrane region" description="Helical" evidence="14">
    <location>
        <begin position="115"/>
        <end position="135"/>
    </location>
</feature>
<sequence>METIYRQGVRMAEELQRRTRSYEDFWLIASHLGDPKAAVLLVFPVVFYTHRRTGIAVLWVAALSEWLNLVFKWILFGERPYWWIGHSGLFSKNPPKVQQFLSTCETGPGSPSGHAMVTGAVWWVVVSFLASFFHTRTGSKILAAVPYLLYAVFLACVGLSRIFILAHFPHQVIAGLLAGQKLLYYIILYYINYIIFVSLCTLSTGVLLGIVLNRTVPECHPLLFFFRFSLTLLLGAFLMHGALQKIGVDLSWSISLAKRWCSRSEWIRMDTAPFSSLNRDAGVLLGLGLAQYWKPGGWALPWVPRTLCLALSSIALHYISSFPVPTVPPLLFYSLFFLKYSIVPQVVMVLVPGFVHLLTAKPKRE</sequence>
<feature type="transmembrane region" description="Helical" evidence="14">
    <location>
        <begin position="147"/>
        <end position="170"/>
    </location>
</feature>
<evidence type="ECO:0000256" key="2">
    <source>
        <dbReference type="ARBA" id="ARBA00004742"/>
    </source>
</evidence>
<evidence type="ECO:0000256" key="6">
    <source>
        <dbReference type="ARBA" id="ARBA00022692"/>
    </source>
</evidence>
<gene>
    <name evidence="16" type="primary">g6pc3</name>
</gene>